<keyword evidence="2" id="KW-1185">Reference proteome</keyword>
<dbReference type="RefSeq" id="WP_190712793.1">
    <property type="nucleotide sequence ID" value="NZ_JACJST010000004.1"/>
</dbReference>
<evidence type="ECO:0000313" key="1">
    <source>
        <dbReference type="EMBL" id="MBD2567661.1"/>
    </source>
</evidence>
<accession>A0ABR8FC28</accession>
<dbReference type="NCBIfam" id="NF045504">
    <property type="entry name" value="Xrt_dep_XDD4"/>
    <property type="match status" value="1"/>
</dbReference>
<comment type="caution">
    <text evidence="1">The sequence shown here is derived from an EMBL/GenBank/DDBJ whole genome shotgun (WGS) entry which is preliminary data.</text>
</comment>
<dbReference type="EMBL" id="JACJST010000004">
    <property type="protein sequence ID" value="MBD2567661.1"/>
    <property type="molecule type" value="Genomic_DNA"/>
</dbReference>
<reference evidence="1 2" key="1">
    <citation type="journal article" date="2020" name="ISME J.">
        <title>Comparative genomics reveals insights into cyanobacterial evolution and habitat adaptation.</title>
        <authorList>
            <person name="Chen M.Y."/>
            <person name="Teng W.K."/>
            <person name="Zhao L."/>
            <person name="Hu C.X."/>
            <person name="Zhou Y.K."/>
            <person name="Han B.P."/>
            <person name="Song L.R."/>
            <person name="Shu W.S."/>
        </authorList>
    </citation>
    <scope>NUCLEOTIDE SEQUENCE [LARGE SCALE GENOMIC DNA]</scope>
    <source>
        <strain evidence="1 2">FACHB-196</strain>
    </source>
</reference>
<dbReference type="InterPro" id="IPR054644">
    <property type="entry name" value="Xrt_dep_XDD4"/>
</dbReference>
<evidence type="ECO:0000313" key="2">
    <source>
        <dbReference type="Proteomes" id="UP000640531"/>
    </source>
</evidence>
<organism evidence="1 2">
    <name type="scientific">Anabaena lutea FACHB-196</name>
    <dbReference type="NCBI Taxonomy" id="2692881"/>
    <lineage>
        <taxon>Bacteria</taxon>
        <taxon>Bacillati</taxon>
        <taxon>Cyanobacteriota</taxon>
        <taxon>Cyanophyceae</taxon>
        <taxon>Nostocales</taxon>
        <taxon>Nostocaceae</taxon>
        <taxon>Anabaena</taxon>
    </lineage>
</organism>
<protein>
    <submittedName>
        <fullName evidence="1">PEP-CTERM sorting domain-containing protein</fullName>
    </submittedName>
</protein>
<proteinExistence type="predicted"/>
<sequence>MLTTSSQKILGYIALGVSSLTVVMASQIPQAYAASMTFSATGTNSATSSSLESSVIFNDSLNPGKLTITLTNLGAGAKAPSDVLTSLFWDYNGSSPLNLSLASATAATVTQKNTNTTTSNVNLLNTPNGKEWAFASTTKASGLGGDVSAAGAVAVTQQYGLGTAGLGIFQGIGGSSQQKYGIINGYGSGANNPIKTNPFVNNSATFVLSGLTAGFDIKKISNIRFQYGTNLNEAATYYVAPPPPPQKVPEPSAAVALGLFAIGGVRVVKKKSLLAV</sequence>
<name>A0ABR8FC28_9NOST</name>
<dbReference type="Proteomes" id="UP000640531">
    <property type="component" value="Unassembled WGS sequence"/>
</dbReference>
<gene>
    <name evidence="1" type="ORF">H6G59_07010</name>
</gene>